<protein>
    <recommendedName>
        <fullName evidence="1">F-box domain-containing protein</fullName>
    </recommendedName>
</protein>
<proteinExistence type="predicted"/>
<organism evidence="2 3">
    <name type="scientific">Metarhizium anisopliae BRIP 53293</name>
    <dbReference type="NCBI Taxonomy" id="1291518"/>
    <lineage>
        <taxon>Eukaryota</taxon>
        <taxon>Fungi</taxon>
        <taxon>Dikarya</taxon>
        <taxon>Ascomycota</taxon>
        <taxon>Pezizomycotina</taxon>
        <taxon>Sordariomycetes</taxon>
        <taxon>Hypocreomycetidae</taxon>
        <taxon>Hypocreales</taxon>
        <taxon>Clavicipitaceae</taxon>
        <taxon>Metarhizium</taxon>
    </lineage>
</organism>
<keyword evidence="3" id="KW-1185">Reference proteome</keyword>
<dbReference type="SUPFAM" id="SSF81383">
    <property type="entry name" value="F-box domain"/>
    <property type="match status" value="1"/>
</dbReference>
<feature type="domain" description="F-box" evidence="1">
    <location>
        <begin position="8"/>
        <end position="57"/>
    </location>
</feature>
<dbReference type="EMBL" id="KE384734">
    <property type="protein sequence ID" value="KJK78563.1"/>
    <property type="molecule type" value="Genomic_DNA"/>
</dbReference>
<accession>A0A0D9NXL7</accession>
<evidence type="ECO:0000313" key="3">
    <source>
        <dbReference type="Proteomes" id="UP000054544"/>
    </source>
</evidence>
<dbReference type="InterPro" id="IPR036047">
    <property type="entry name" value="F-box-like_dom_sf"/>
</dbReference>
<dbReference type="Proteomes" id="UP000054544">
    <property type="component" value="Unassembled WGS sequence"/>
</dbReference>
<dbReference type="Pfam" id="PF12937">
    <property type="entry name" value="F-box-like"/>
    <property type="match status" value="1"/>
</dbReference>
<dbReference type="AlphaFoldDB" id="A0A0D9NXL7"/>
<dbReference type="PROSITE" id="PS50181">
    <property type="entry name" value="FBOX"/>
    <property type="match status" value="1"/>
</dbReference>
<gene>
    <name evidence="2" type="ORF">H634G_06261</name>
</gene>
<dbReference type="STRING" id="1291518.A0A0D9NXL7"/>
<evidence type="ECO:0000259" key="1">
    <source>
        <dbReference type="PROSITE" id="PS50181"/>
    </source>
</evidence>
<evidence type="ECO:0000313" key="2">
    <source>
        <dbReference type="EMBL" id="KJK78563.1"/>
    </source>
</evidence>
<reference evidence="3" key="1">
    <citation type="journal article" date="2014" name="BMC Genomics">
        <title>The genome sequence of the biocontrol fungus Metarhizium anisopliae and comparative genomics of Metarhizium species.</title>
        <authorList>
            <person name="Pattemore J.A."/>
            <person name="Hane J.K."/>
            <person name="Williams A.H."/>
            <person name="Wilson B.A."/>
            <person name="Stodart B.J."/>
            <person name="Ash G.J."/>
        </authorList>
    </citation>
    <scope>NUCLEOTIDE SEQUENCE [LARGE SCALE GENOMIC DNA]</scope>
    <source>
        <strain evidence="3">BRIP 53293</strain>
    </source>
</reference>
<dbReference type="InterPro" id="IPR001810">
    <property type="entry name" value="F-box_dom"/>
</dbReference>
<sequence length="190" mass="21920">MAAEFTMRSPLERLPFEVLGMICAFLPRADLKALRLVSRAFDGPSLSTLFRTVYLKVHLGSFKKLRDISRSEKLNKHVRYISSNGRILDASAVGDNFADWMGYMGSSGLPYLVDADTDCLLERFTQEELRDFYQNYCQFLSDQQHMLKGDRQNRMLRDALQNLPQLLGVECITPYLFDERDRYESPAEVT</sequence>
<name>A0A0D9NXL7_METAN</name>